<accession>A0A7J6URL5</accession>
<dbReference type="Pfam" id="PF02330">
    <property type="entry name" value="MAM33"/>
    <property type="match status" value="1"/>
</dbReference>
<gene>
    <name evidence="1" type="ORF">FRX31_035309</name>
</gene>
<evidence type="ECO:0000313" key="2">
    <source>
        <dbReference type="Proteomes" id="UP000554482"/>
    </source>
</evidence>
<keyword evidence="2" id="KW-1185">Reference proteome</keyword>
<dbReference type="PANTHER" id="PTHR10826:SF14">
    <property type="entry name" value="MITOCHONDRIAL GLYCOPROTEIN FAMILY PROTEIN"/>
    <property type="match status" value="1"/>
</dbReference>
<dbReference type="PANTHER" id="PTHR10826">
    <property type="entry name" value="COMPLEMENT COMPONENT 1"/>
    <property type="match status" value="1"/>
</dbReference>
<dbReference type="OrthoDB" id="278212at2759"/>
<dbReference type="InterPro" id="IPR003428">
    <property type="entry name" value="MAM33"/>
</dbReference>
<proteinExistence type="predicted"/>
<dbReference type="SUPFAM" id="SSF54529">
    <property type="entry name" value="Mitochondrial glycoprotein MAM33-like"/>
    <property type="match status" value="1"/>
</dbReference>
<reference evidence="1 2" key="1">
    <citation type="submission" date="2020-06" db="EMBL/GenBank/DDBJ databases">
        <title>Transcriptomic and genomic resources for Thalictrum thalictroides and T. hernandezii: Facilitating candidate gene discovery in an emerging model plant lineage.</title>
        <authorList>
            <person name="Arias T."/>
            <person name="Riano-Pachon D.M."/>
            <person name="Di Stilio V.S."/>
        </authorList>
    </citation>
    <scope>NUCLEOTIDE SEQUENCE [LARGE SCALE GENOMIC DNA]</scope>
    <source>
        <strain evidence="2">cv. WT478/WT964</strain>
        <tissue evidence="1">Leaves</tissue>
    </source>
</reference>
<dbReference type="InterPro" id="IPR036561">
    <property type="entry name" value="MAM33_sf"/>
</dbReference>
<evidence type="ECO:0000313" key="1">
    <source>
        <dbReference type="EMBL" id="KAF5175101.1"/>
    </source>
</evidence>
<dbReference type="Proteomes" id="UP000554482">
    <property type="component" value="Unassembled WGS sequence"/>
</dbReference>
<dbReference type="GO" id="GO:0005759">
    <property type="term" value="C:mitochondrial matrix"/>
    <property type="evidence" value="ECO:0007669"/>
    <property type="project" value="InterPro"/>
</dbReference>
<dbReference type="EMBL" id="JABWDY010044484">
    <property type="protein sequence ID" value="KAF5175101.1"/>
    <property type="molecule type" value="Genomic_DNA"/>
</dbReference>
<sequence length="192" mass="22300">MRKATVDGHILRVLRNEIQYESEYAPPKEPVKEYKSFTKLYTVEDCPGEQWIKLNSFDDDESIKIEATMFDGATENIKKNGEEEMELHISLIVDVKKKDDSSTLQFVCSAWPDRLEVQKVYCIGSNEMHNLPYMGPDFNGDVRGDLRDSVYGFLEDRGIDEDLAAFLHEYITNKDRAELIRWMNKVKSFVET</sequence>
<dbReference type="AlphaFoldDB" id="A0A7J6URL5"/>
<organism evidence="1 2">
    <name type="scientific">Thalictrum thalictroides</name>
    <name type="common">Rue-anemone</name>
    <name type="synonym">Anemone thalictroides</name>
    <dbReference type="NCBI Taxonomy" id="46969"/>
    <lineage>
        <taxon>Eukaryota</taxon>
        <taxon>Viridiplantae</taxon>
        <taxon>Streptophyta</taxon>
        <taxon>Embryophyta</taxon>
        <taxon>Tracheophyta</taxon>
        <taxon>Spermatophyta</taxon>
        <taxon>Magnoliopsida</taxon>
        <taxon>Ranunculales</taxon>
        <taxon>Ranunculaceae</taxon>
        <taxon>Thalictroideae</taxon>
        <taxon>Thalictrum</taxon>
    </lineage>
</organism>
<name>A0A7J6URL5_THATH</name>
<dbReference type="Gene3D" id="3.10.280.10">
    <property type="entry name" value="Mitochondrial glycoprotein"/>
    <property type="match status" value="1"/>
</dbReference>
<comment type="caution">
    <text evidence="1">The sequence shown here is derived from an EMBL/GenBank/DDBJ whole genome shotgun (WGS) entry which is preliminary data.</text>
</comment>
<protein>
    <submittedName>
        <fullName evidence="1">Mitochondrial glycoprotein family protein</fullName>
    </submittedName>
</protein>